<name>A0A1X7E5T4_9BACI</name>
<evidence type="ECO:0000259" key="1">
    <source>
        <dbReference type="Pfam" id="PF09346"/>
    </source>
</evidence>
<reference evidence="3" key="2">
    <citation type="submission" date="2015-06" db="EMBL/GenBank/DDBJ databases">
        <title>Genome Sequence of Bacillus endophyticus and Analysis of its Companion Mechanism in the Ketogulonigenium vulgare-Bacillus strain Consortium.</title>
        <authorList>
            <person name="Jia N."/>
            <person name="Du J."/>
            <person name="Ding M.-Z."/>
            <person name="Gao F."/>
            <person name="Yuan Y.-J."/>
        </authorList>
    </citation>
    <scope>NUCLEOTIDE SEQUENCE [LARGE SCALE GENOMIC DNA]</scope>
    <source>
        <strain evidence="3">Hbe603</strain>
    </source>
</reference>
<dbReference type="Proteomes" id="UP000036202">
    <property type="component" value="Chromosome"/>
</dbReference>
<keyword evidence="3" id="KW-1185">Reference proteome</keyword>
<accession>A0A1X7E5T4</accession>
<dbReference type="AlphaFoldDB" id="A0A1X7E5T4"/>
<proteinExistence type="predicted"/>
<dbReference type="OrthoDB" id="8444591at2"/>
<protein>
    <recommendedName>
        <fullName evidence="1">Knr4/Smi1-like domain-containing protein</fullName>
    </recommendedName>
</protein>
<dbReference type="InterPro" id="IPR037883">
    <property type="entry name" value="Knr4/Smi1-like_sf"/>
</dbReference>
<dbReference type="KEGG" id="beo:BEH_10330"/>
<dbReference type="PATRIC" id="fig|135735.6.peg.2152"/>
<organism evidence="2 3">
    <name type="scientific">Priestia filamentosa</name>
    <dbReference type="NCBI Taxonomy" id="1402861"/>
    <lineage>
        <taxon>Bacteria</taxon>
        <taxon>Bacillati</taxon>
        <taxon>Bacillota</taxon>
        <taxon>Bacilli</taxon>
        <taxon>Bacillales</taxon>
        <taxon>Bacillaceae</taxon>
        <taxon>Priestia</taxon>
    </lineage>
</organism>
<dbReference type="EMBL" id="CP011974">
    <property type="protein sequence ID" value="AKO92451.1"/>
    <property type="molecule type" value="Genomic_DNA"/>
</dbReference>
<evidence type="ECO:0000313" key="3">
    <source>
        <dbReference type="Proteomes" id="UP000036202"/>
    </source>
</evidence>
<dbReference type="SUPFAM" id="SSF160631">
    <property type="entry name" value="SMI1/KNR4-like"/>
    <property type="match status" value="1"/>
</dbReference>
<gene>
    <name evidence="2" type="ORF">BEH_10330</name>
</gene>
<reference evidence="2 3" key="1">
    <citation type="journal article" date="2015" name="PLoS ONE">
        <title>Genome Sequence of Bacillus endophyticus and Analysis of Its Companion Mechanism in the Ketogulonigenium vulgare-Bacillus Strain Consortium.</title>
        <authorList>
            <person name="Jia N."/>
            <person name="Du J."/>
            <person name="Ding M.Z."/>
            <person name="Gao F."/>
            <person name="Yuan Y.J."/>
        </authorList>
    </citation>
    <scope>NUCLEOTIDE SEQUENCE [LARGE SCALE GENOMIC DNA]</scope>
    <source>
        <strain evidence="2 3">Hbe603</strain>
    </source>
</reference>
<feature type="domain" description="Knr4/Smi1-like" evidence="1">
    <location>
        <begin position="41"/>
        <end position="120"/>
    </location>
</feature>
<dbReference type="InterPro" id="IPR018958">
    <property type="entry name" value="Knr4/Smi1-like_dom"/>
</dbReference>
<dbReference type="RefSeq" id="WP_046217157.1">
    <property type="nucleotide sequence ID" value="NZ_CP011974.1"/>
</dbReference>
<dbReference type="Pfam" id="PF09346">
    <property type="entry name" value="SMI1_KNR4"/>
    <property type="match status" value="1"/>
</dbReference>
<dbReference type="GeneID" id="93701206"/>
<sequence length="121" mass="13920">MNKDLEMILNKIESIGGKEVELEIEGLGESETISIYIFLREEFEEGQLGYRSDGEGISFIGDNEGDWKESWYVIGYETLMGDPILVDISEKEYPVMTAMHGEEDWEPQELFPSLDEFLNKL</sequence>
<evidence type="ECO:0000313" key="2">
    <source>
        <dbReference type="EMBL" id="AKO92451.1"/>
    </source>
</evidence>
<accession>A0A0H4KI12</accession>